<dbReference type="OrthoDB" id="2757916at2759"/>
<reference evidence="2 3" key="1">
    <citation type="journal article" date="2018" name="Biotechnol. Biofuels">
        <title>Integrative visual omics of the white-rot fungus Polyporus brumalis exposes the biotechnological potential of its oxidative enzymes for delignifying raw plant biomass.</title>
        <authorList>
            <person name="Miyauchi S."/>
            <person name="Rancon A."/>
            <person name="Drula E."/>
            <person name="Hage H."/>
            <person name="Chaduli D."/>
            <person name="Favel A."/>
            <person name="Grisel S."/>
            <person name="Henrissat B."/>
            <person name="Herpoel-Gimbert I."/>
            <person name="Ruiz-Duenas F.J."/>
            <person name="Chevret D."/>
            <person name="Hainaut M."/>
            <person name="Lin J."/>
            <person name="Wang M."/>
            <person name="Pangilinan J."/>
            <person name="Lipzen A."/>
            <person name="Lesage-Meessen L."/>
            <person name="Navarro D."/>
            <person name="Riley R."/>
            <person name="Grigoriev I.V."/>
            <person name="Zhou S."/>
            <person name="Raouche S."/>
            <person name="Rosso M.N."/>
        </authorList>
    </citation>
    <scope>NUCLEOTIDE SEQUENCE [LARGE SCALE GENOMIC DNA]</scope>
    <source>
        <strain evidence="2 3">BRFM 1820</strain>
    </source>
</reference>
<name>A0A371CQ46_9APHY</name>
<dbReference type="Proteomes" id="UP000256964">
    <property type="component" value="Unassembled WGS sequence"/>
</dbReference>
<dbReference type="AlphaFoldDB" id="A0A371CQ46"/>
<feature type="region of interest" description="Disordered" evidence="1">
    <location>
        <begin position="1"/>
        <end position="24"/>
    </location>
</feature>
<accession>A0A371CQ46</accession>
<evidence type="ECO:0000256" key="1">
    <source>
        <dbReference type="SAM" id="MobiDB-lite"/>
    </source>
</evidence>
<sequence>MTATETATVRPTRQQSAASTPAISEKAQARMIRQKILEHEQHAEELEALQVTPEELKTLQESFAAVKADFVDLDGQSWETPAAREMLVNWVSHPRIFFSESADSPRMRADHPGSHGQSNTEATACNTHTRLNRLSPRFCAAVGQTRSFV</sequence>
<proteinExistence type="predicted"/>
<gene>
    <name evidence="2" type="ORF">OH76DRAFT_1411159</name>
</gene>
<protein>
    <submittedName>
        <fullName evidence="2">Uncharacterized protein</fullName>
    </submittedName>
</protein>
<feature type="region of interest" description="Disordered" evidence="1">
    <location>
        <begin position="102"/>
        <end position="121"/>
    </location>
</feature>
<feature type="compositionally biased region" description="Polar residues" evidence="1">
    <location>
        <begin position="1"/>
        <end position="22"/>
    </location>
</feature>
<feature type="compositionally biased region" description="Basic and acidic residues" evidence="1">
    <location>
        <begin position="103"/>
        <end position="113"/>
    </location>
</feature>
<evidence type="ECO:0000313" key="2">
    <source>
        <dbReference type="EMBL" id="RDX42391.1"/>
    </source>
</evidence>
<evidence type="ECO:0000313" key="3">
    <source>
        <dbReference type="Proteomes" id="UP000256964"/>
    </source>
</evidence>
<keyword evidence="3" id="KW-1185">Reference proteome</keyword>
<organism evidence="2 3">
    <name type="scientific">Lentinus brumalis</name>
    <dbReference type="NCBI Taxonomy" id="2498619"/>
    <lineage>
        <taxon>Eukaryota</taxon>
        <taxon>Fungi</taxon>
        <taxon>Dikarya</taxon>
        <taxon>Basidiomycota</taxon>
        <taxon>Agaricomycotina</taxon>
        <taxon>Agaricomycetes</taxon>
        <taxon>Polyporales</taxon>
        <taxon>Polyporaceae</taxon>
        <taxon>Lentinus</taxon>
    </lineage>
</organism>
<dbReference type="EMBL" id="KZ857485">
    <property type="protein sequence ID" value="RDX42391.1"/>
    <property type="molecule type" value="Genomic_DNA"/>
</dbReference>